<evidence type="ECO:0000256" key="1">
    <source>
        <dbReference type="SAM" id="MobiDB-lite"/>
    </source>
</evidence>
<feature type="compositionally biased region" description="Basic and acidic residues" evidence="1">
    <location>
        <begin position="1"/>
        <end position="12"/>
    </location>
</feature>
<name>C4Y0Z5_CLAL4</name>
<proteinExistence type="predicted"/>
<evidence type="ECO:0000313" key="3">
    <source>
        <dbReference type="Proteomes" id="UP000007703"/>
    </source>
</evidence>
<dbReference type="VEuPathDB" id="FungiDB:CLUG_01877"/>
<dbReference type="KEGG" id="clu:CLUG_01877"/>
<protein>
    <submittedName>
        <fullName evidence="2">Uncharacterized protein</fullName>
    </submittedName>
</protein>
<dbReference type="Proteomes" id="UP000007703">
    <property type="component" value="Unassembled WGS sequence"/>
</dbReference>
<evidence type="ECO:0000313" key="2">
    <source>
        <dbReference type="EMBL" id="EEQ37754.1"/>
    </source>
</evidence>
<dbReference type="EMBL" id="CH408077">
    <property type="protein sequence ID" value="EEQ37754.1"/>
    <property type="molecule type" value="Genomic_DNA"/>
</dbReference>
<gene>
    <name evidence="2" type="ORF">CLUG_01877</name>
</gene>
<sequence length="178" mass="19450">MQSDRPGSRENETVPSTGRARRAGESLAKVHELKNEIHVGANAFACLHGVAGVSNVANARFSRVSGAGFEEFISLIHQESKLDHKIRHDDARQPQHTASAVDENLAASTVKVSYCACESGELVQNWQVVGPRDVDVAAASRRIKLGRQVITFAGHINHQVISVNIDRRARVAWVQVEI</sequence>
<feature type="region of interest" description="Disordered" evidence="1">
    <location>
        <begin position="1"/>
        <end position="24"/>
    </location>
</feature>
<organism evidence="2 3">
    <name type="scientific">Clavispora lusitaniae (strain ATCC 42720)</name>
    <name type="common">Yeast</name>
    <name type="synonym">Candida lusitaniae</name>
    <dbReference type="NCBI Taxonomy" id="306902"/>
    <lineage>
        <taxon>Eukaryota</taxon>
        <taxon>Fungi</taxon>
        <taxon>Dikarya</taxon>
        <taxon>Ascomycota</taxon>
        <taxon>Saccharomycotina</taxon>
        <taxon>Pichiomycetes</taxon>
        <taxon>Metschnikowiaceae</taxon>
        <taxon>Clavispora</taxon>
    </lineage>
</organism>
<reference evidence="2 3" key="1">
    <citation type="journal article" date="2009" name="Nature">
        <title>Evolution of pathogenicity and sexual reproduction in eight Candida genomes.</title>
        <authorList>
            <person name="Butler G."/>
            <person name="Rasmussen M.D."/>
            <person name="Lin M.F."/>
            <person name="Santos M.A."/>
            <person name="Sakthikumar S."/>
            <person name="Munro C.A."/>
            <person name="Rheinbay E."/>
            <person name="Grabherr M."/>
            <person name="Forche A."/>
            <person name="Reedy J.L."/>
            <person name="Agrafioti I."/>
            <person name="Arnaud M.B."/>
            <person name="Bates S."/>
            <person name="Brown A.J."/>
            <person name="Brunke S."/>
            <person name="Costanzo M.C."/>
            <person name="Fitzpatrick D.A."/>
            <person name="de Groot P.W."/>
            <person name="Harris D."/>
            <person name="Hoyer L.L."/>
            <person name="Hube B."/>
            <person name="Klis F.M."/>
            <person name="Kodira C."/>
            <person name="Lennard N."/>
            <person name="Logue M.E."/>
            <person name="Martin R."/>
            <person name="Neiman A.M."/>
            <person name="Nikolaou E."/>
            <person name="Quail M.A."/>
            <person name="Quinn J."/>
            <person name="Santos M.C."/>
            <person name="Schmitzberger F.F."/>
            <person name="Sherlock G."/>
            <person name="Shah P."/>
            <person name="Silverstein K.A."/>
            <person name="Skrzypek M.S."/>
            <person name="Soll D."/>
            <person name="Staggs R."/>
            <person name="Stansfield I."/>
            <person name="Stumpf M.P."/>
            <person name="Sudbery P.E."/>
            <person name="Srikantha T."/>
            <person name="Zeng Q."/>
            <person name="Berman J."/>
            <person name="Berriman M."/>
            <person name="Heitman J."/>
            <person name="Gow N.A."/>
            <person name="Lorenz M.C."/>
            <person name="Birren B.W."/>
            <person name="Kellis M."/>
            <person name="Cuomo C.A."/>
        </authorList>
    </citation>
    <scope>NUCLEOTIDE SEQUENCE [LARGE SCALE GENOMIC DNA]</scope>
    <source>
        <strain evidence="2 3">ATCC 42720</strain>
    </source>
</reference>
<dbReference type="HOGENOM" id="CLU_1510437_0_0_1"/>
<accession>C4Y0Z5</accession>
<dbReference type="AlphaFoldDB" id="C4Y0Z5"/>
<dbReference type="InParanoid" id="C4Y0Z5"/>